<feature type="binding site" evidence="12">
    <location>
        <position position="393"/>
    </location>
    <ligand>
        <name>substrate</name>
    </ligand>
</feature>
<evidence type="ECO:0000259" key="16">
    <source>
        <dbReference type="Pfam" id="PF00266"/>
    </source>
</evidence>
<feature type="modified residue" description="N6-(pyridoxal phosphate)lysine" evidence="13">
    <location>
        <position position="242"/>
    </location>
</feature>
<dbReference type="InterPro" id="IPR024169">
    <property type="entry name" value="SP_NH2Trfase/AEP_transaminase"/>
</dbReference>
<evidence type="ECO:0000256" key="6">
    <source>
        <dbReference type="ARBA" id="ARBA00022576"/>
    </source>
</evidence>
<dbReference type="AlphaFoldDB" id="A0A6P5KJM7"/>
<dbReference type="InterPro" id="IPR015424">
    <property type="entry name" value="PyrdxlP-dep_Trfase"/>
</dbReference>
<evidence type="ECO:0000313" key="18">
    <source>
        <dbReference type="RefSeq" id="XP_020844641.1"/>
    </source>
</evidence>
<dbReference type="GO" id="GO:0030170">
    <property type="term" value="F:pyridoxal phosphate binding"/>
    <property type="evidence" value="ECO:0007669"/>
    <property type="project" value="Ensembl"/>
</dbReference>
<comment type="similarity">
    <text evidence="2 11 14">Belongs to the class-V pyridoxal-phosphate-dependent aminotransferase family.</text>
</comment>
<dbReference type="SUPFAM" id="SSF53383">
    <property type="entry name" value="PLP-dependent transferases"/>
    <property type="match status" value="1"/>
</dbReference>
<evidence type="ECO:0000256" key="3">
    <source>
        <dbReference type="ARBA" id="ARBA00013027"/>
    </source>
</evidence>
<comment type="catalytic activity">
    <reaction evidence="10">
        <text>glyoxylate + L-alanine = glycine + pyruvate</text>
        <dbReference type="Rhea" id="RHEA:24248"/>
        <dbReference type="ChEBI" id="CHEBI:15361"/>
        <dbReference type="ChEBI" id="CHEBI:36655"/>
        <dbReference type="ChEBI" id="CHEBI:57305"/>
        <dbReference type="ChEBI" id="CHEBI:57972"/>
        <dbReference type="EC" id="2.6.1.44"/>
    </reaction>
    <physiologicalReaction direction="left-to-right" evidence="10">
        <dbReference type="Rhea" id="RHEA:24249"/>
    </physiologicalReaction>
</comment>
<dbReference type="PANTHER" id="PTHR21152:SF40">
    <property type="entry name" value="ALANINE--GLYOXYLATE AMINOTRANSFERASE"/>
    <property type="match status" value="1"/>
</dbReference>
<dbReference type="GO" id="GO:0004760">
    <property type="term" value="F:L-serine-pyruvate transaminase activity"/>
    <property type="evidence" value="ECO:0007669"/>
    <property type="project" value="UniProtKB-EC"/>
</dbReference>
<dbReference type="RefSeq" id="XP_020844641.1">
    <property type="nucleotide sequence ID" value="XM_020988982.1"/>
</dbReference>
<dbReference type="PIRSF" id="PIRSF000524">
    <property type="entry name" value="SPT"/>
    <property type="match status" value="1"/>
</dbReference>
<dbReference type="KEGG" id="pcw:110210154"/>
<dbReference type="OMA" id="GSDRVYH"/>
<dbReference type="InterPro" id="IPR020578">
    <property type="entry name" value="Aminotrans_V_PyrdxlP_BS"/>
</dbReference>
<dbReference type="PROSITE" id="PS00595">
    <property type="entry name" value="AA_TRANSFER_CLASS_5"/>
    <property type="match status" value="1"/>
</dbReference>
<evidence type="ECO:0000256" key="12">
    <source>
        <dbReference type="PIRSR" id="PIRSR000524-1"/>
    </source>
</evidence>
<gene>
    <name evidence="18" type="primary">AGXT</name>
</gene>
<organism evidence="17 18">
    <name type="scientific">Phascolarctos cinereus</name>
    <name type="common">Koala</name>
    <dbReference type="NCBI Taxonomy" id="38626"/>
    <lineage>
        <taxon>Eukaryota</taxon>
        <taxon>Metazoa</taxon>
        <taxon>Chordata</taxon>
        <taxon>Craniata</taxon>
        <taxon>Vertebrata</taxon>
        <taxon>Euteleostomi</taxon>
        <taxon>Mammalia</taxon>
        <taxon>Metatheria</taxon>
        <taxon>Diprotodontia</taxon>
        <taxon>Phascolarctidae</taxon>
        <taxon>Phascolarctos</taxon>
    </lineage>
</organism>
<dbReference type="GO" id="GO:0008453">
    <property type="term" value="F:alanine-glyoxylate transaminase activity"/>
    <property type="evidence" value="ECO:0007669"/>
    <property type="project" value="UniProtKB-EC"/>
</dbReference>
<dbReference type="Proteomes" id="UP000515140">
    <property type="component" value="Unplaced"/>
</dbReference>
<dbReference type="GO" id="GO:0042853">
    <property type="term" value="P:L-alanine catabolic process"/>
    <property type="evidence" value="ECO:0007669"/>
    <property type="project" value="Ensembl"/>
</dbReference>
<keyword evidence="7" id="KW-0808">Transferase</keyword>
<comment type="subunit">
    <text evidence="11">Homodimer.</text>
</comment>
<sequence>MPRFIPGRVFLASQAAGWVQSHIPVLTHLQSRAMASHPLIVAPPASLRKPLSIPNKLLLGPGPANLSSRVMLAGTHQIIGHMQDEMYEIMDDIKDGIRYAFQTQNKLTLALSGSGHTAMEVSVLNLVEPGESILVGVNGIWGERIVDMAERIGAKVHQMVKVPGEYFTLQDVEKGLTQHKPVLFFLTHGESSTGILQPLDGYGDLCHRHDCLLLVDSVASLGGAPIYMDKQGIDILYSGSQKALNAPPGTSLISFSEKARSKIFNRKTKPLSFNLDMKLLANCWGCDDNPRVYHHTIPVVSFFGLRESLALLAEEGLEQSWKKHREATEYLYKELQKLGLQLFVKEPKARLPTVTTVVVPQGYSWKDITSYLWKKHDIEIAGGLGPSVGLVLRIGLFGCNATKASVDRVILALKDALRHCPKSKL</sequence>
<keyword evidence="6 18" id="KW-0032">Aminotransferase</keyword>
<dbReference type="GO" id="GO:0006563">
    <property type="term" value="P:L-serine metabolic process"/>
    <property type="evidence" value="ECO:0007669"/>
    <property type="project" value="Ensembl"/>
</dbReference>
<dbReference type="InterPro" id="IPR000192">
    <property type="entry name" value="Aminotrans_V_dom"/>
</dbReference>
<accession>A0A6P5KJM7</accession>
<evidence type="ECO:0000256" key="10">
    <source>
        <dbReference type="ARBA" id="ARBA00033660"/>
    </source>
</evidence>
<evidence type="ECO:0000256" key="15">
    <source>
        <dbReference type="RuleBase" id="RU004504"/>
    </source>
</evidence>
<dbReference type="FunCoup" id="A0A6P5KJM7">
    <property type="interactions" value="845"/>
</dbReference>
<dbReference type="CTD" id="189"/>
<evidence type="ECO:0000256" key="2">
    <source>
        <dbReference type="ARBA" id="ARBA00009236"/>
    </source>
</evidence>
<dbReference type="Gene3D" id="3.90.1150.10">
    <property type="entry name" value="Aspartate Aminotransferase, domain 1"/>
    <property type="match status" value="1"/>
</dbReference>
<comment type="catalytic activity">
    <reaction evidence="9">
        <text>L-serine + pyruvate = 3-hydroxypyruvate + L-alanine</text>
        <dbReference type="Rhea" id="RHEA:22852"/>
        <dbReference type="ChEBI" id="CHEBI:15361"/>
        <dbReference type="ChEBI" id="CHEBI:17180"/>
        <dbReference type="ChEBI" id="CHEBI:33384"/>
        <dbReference type="ChEBI" id="CHEBI:57972"/>
        <dbReference type="EC" id="2.6.1.51"/>
    </reaction>
    <physiologicalReaction direction="left-to-right" evidence="9">
        <dbReference type="Rhea" id="RHEA:22853"/>
    </physiologicalReaction>
</comment>
<evidence type="ECO:0000256" key="5">
    <source>
        <dbReference type="ARBA" id="ARBA00019220"/>
    </source>
</evidence>
<evidence type="ECO:0000256" key="8">
    <source>
        <dbReference type="ARBA" id="ARBA00022898"/>
    </source>
</evidence>
<dbReference type="EC" id="2.6.1.44" evidence="4 11"/>
<dbReference type="GO" id="GO:0019448">
    <property type="term" value="P:L-cysteine catabolic process"/>
    <property type="evidence" value="ECO:0007669"/>
    <property type="project" value="Ensembl"/>
</dbReference>
<dbReference type="FunFam" id="3.90.1150.10:FF:000039">
    <property type="entry name" value="Serine--pyruvate aminotransferase"/>
    <property type="match status" value="1"/>
</dbReference>
<reference evidence="18" key="1">
    <citation type="submission" date="2025-08" db="UniProtKB">
        <authorList>
            <consortium name="RefSeq"/>
        </authorList>
    </citation>
    <scope>IDENTIFICATION</scope>
    <source>
        <tissue evidence="18">Spleen</tissue>
    </source>
</reference>
<dbReference type="EC" id="2.6.1.51" evidence="3 11"/>
<evidence type="ECO:0000256" key="11">
    <source>
        <dbReference type="PIRNR" id="PIRNR000524"/>
    </source>
</evidence>
<proteinExistence type="inferred from homology"/>
<evidence type="ECO:0000256" key="1">
    <source>
        <dbReference type="ARBA" id="ARBA00001933"/>
    </source>
</evidence>
<keyword evidence="8 11" id="KW-0663">Pyridoxal phosphate</keyword>
<comment type="cofactor">
    <cofactor evidence="1 11 13 15">
        <name>pyridoxal 5'-phosphate</name>
        <dbReference type="ChEBI" id="CHEBI:597326"/>
    </cofactor>
</comment>
<name>A0A6P5KJM7_PHACI</name>
<dbReference type="InParanoid" id="A0A6P5KJM7"/>
<evidence type="ECO:0000256" key="9">
    <source>
        <dbReference type="ARBA" id="ARBA00033634"/>
    </source>
</evidence>
<dbReference type="Gene3D" id="3.40.640.10">
    <property type="entry name" value="Type I PLP-dependent aspartate aminotransferase-like (Major domain)"/>
    <property type="match status" value="1"/>
</dbReference>
<evidence type="ECO:0000256" key="13">
    <source>
        <dbReference type="PIRSR" id="PIRSR000524-50"/>
    </source>
</evidence>
<dbReference type="InterPro" id="IPR015421">
    <property type="entry name" value="PyrdxlP-dep_Trfase_major"/>
</dbReference>
<dbReference type="GO" id="GO:0009436">
    <property type="term" value="P:glyoxylate catabolic process"/>
    <property type="evidence" value="ECO:0007669"/>
    <property type="project" value="Ensembl"/>
</dbReference>
<dbReference type="CDD" id="cd06451">
    <property type="entry name" value="AGAT_like"/>
    <property type="match status" value="1"/>
</dbReference>
<feature type="domain" description="Aminotransferase class V" evidence="16">
    <location>
        <begin position="73"/>
        <end position="409"/>
    </location>
</feature>
<keyword evidence="17" id="KW-1185">Reference proteome</keyword>
<evidence type="ECO:0000256" key="4">
    <source>
        <dbReference type="ARBA" id="ARBA00013049"/>
    </source>
</evidence>
<protein>
    <recommendedName>
        <fullName evidence="5 11">Alanine--glyoxylate aminotransferase</fullName>
        <shortName evidence="11">AGT</shortName>
        <shortName evidence="11">SPT</shortName>
        <ecNumber evidence="4 11">2.6.1.44</ecNumber>
        <ecNumber evidence="3 11">2.6.1.51</ecNumber>
    </recommendedName>
    <alternativeName>
        <fullName evidence="11">Serine--pyruvate aminotransferase</fullName>
    </alternativeName>
</protein>
<dbReference type="GeneID" id="110210154"/>
<dbReference type="PANTHER" id="PTHR21152">
    <property type="entry name" value="AMINOTRANSFERASE CLASS V"/>
    <property type="match status" value="1"/>
</dbReference>
<dbReference type="Pfam" id="PF00266">
    <property type="entry name" value="Aminotran_5"/>
    <property type="match status" value="1"/>
</dbReference>
<dbReference type="GO" id="GO:0016597">
    <property type="term" value="F:amino acid binding"/>
    <property type="evidence" value="ECO:0007669"/>
    <property type="project" value="Ensembl"/>
</dbReference>
<dbReference type="InterPro" id="IPR015422">
    <property type="entry name" value="PyrdxlP-dep_Trfase_small"/>
</dbReference>
<evidence type="ECO:0000256" key="14">
    <source>
        <dbReference type="RuleBase" id="RU004075"/>
    </source>
</evidence>
<evidence type="ECO:0000313" key="17">
    <source>
        <dbReference type="Proteomes" id="UP000515140"/>
    </source>
</evidence>
<dbReference type="GO" id="GO:0019265">
    <property type="term" value="P:glycine biosynthetic process, by transamination of glyoxylate"/>
    <property type="evidence" value="ECO:0007669"/>
    <property type="project" value="Ensembl"/>
</dbReference>
<dbReference type="GO" id="GO:0005782">
    <property type="term" value="C:peroxisomal matrix"/>
    <property type="evidence" value="ECO:0007669"/>
    <property type="project" value="Ensembl"/>
</dbReference>
<evidence type="ECO:0000256" key="7">
    <source>
        <dbReference type="ARBA" id="ARBA00022679"/>
    </source>
</evidence>
<dbReference type="FunFam" id="3.40.640.10:FF:000027">
    <property type="entry name" value="Serine--pyruvate aminotransferase, mitochondrial"/>
    <property type="match status" value="1"/>
</dbReference>
<dbReference type="GO" id="GO:0042803">
    <property type="term" value="F:protein homodimerization activity"/>
    <property type="evidence" value="ECO:0007669"/>
    <property type="project" value="Ensembl"/>
</dbReference>